<dbReference type="GO" id="GO:0005686">
    <property type="term" value="C:U2 snRNP"/>
    <property type="evidence" value="ECO:0007669"/>
    <property type="project" value="EnsemblFungi"/>
</dbReference>
<feature type="region of interest" description="Disordered" evidence="7">
    <location>
        <begin position="173"/>
        <end position="194"/>
    </location>
</feature>
<dbReference type="Pfam" id="PF14580">
    <property type="entry name" value="LRR_9"/>
    <property type="match status" value="1"/>
</dbReference>
<dbReference type="PANTHER" id="PTHR10552:SF6">
    <property type="entry name" value="U2 SMALL NUCLEAR RIBONUCLEOPROTEIN A"/>
    <property type="match status" value="1"/>
</dbReference>
<keyword evidence="8" id="KW-0687">Ribonucleoprotein</keyword>
<dbReference type="SUPFAM" id="SSF52058">
    <property type="entry name" value="L domain-like"/>
    <property type="match status" value="1"/>
</dbReference>
<dbReference type="InterPro" id="IPR044640">
    <property type="entry name" value="RU2A"/>
</dbReference>
<dbReference type="PANTHER" id="PTHR10552">
    <property type="entry name" value="U2 SMALL NUCLEAR RIBONUCLEOPROTEIN A"/>
    <property type="match status" value="1"/>
</dbReference>
<name>A0A0F8B9E3_CERFI</name>
<dbReference type="GO" id="GO:0071014">
    <property type="term" value="C:post-mRNA release spliceosomal complex"/>
    <property type="evidence" value="ECO:0007669"/>
    <property type="project" value="EnsemblFungi"/>
</dbReference>
<comment type="caution">
    <text evidence="8">The sequence shown here is derived from an EMBL/GenBank/DDBJ whole genome shotgun (WGS) entry which is preliminary data.</text>
</comment>
<evidence type="ECO:0000313" key="8">
    <source>
        <dbReference type="EMBL" id="KKF97640.1"/>
    </source>
</evidence>
<keyword evidence="2" id="KW-0433">Leucine-rich repeat</keyword>
<evidence type="ECO:0000256" key="6">
    <source>
        <dbReference type="ARBA" id="ARBA00024238"/>
    </source>
</evidence>
<keyword evidence="4" id="KW-0539">Nucleus</keyword>
<keyword evidence="9" id="KW-1185">Reference proteome</keyword>
<sequence length="246" mass="27738">MRLTPDLIKSSLSYLNPLKERELDLRGHRIPNIENIGVAGPHDSIDFTDNDIQTLGNFPLSPRLTTLLLARNRISSIQPTVANSIPSLRSLVLASNNLQQLADIEPLGGLKLLAHLVLVDNPITKHEHYRYWVVWKCPSVRFLDYQKVKQAERDRAVELFGMEDEPTALTTEILGNRSTAPSASSEDTSQTSKLTRMKLTDKEKLRLQDMIKNATTLQEIIRLEKILNEGRLPPGFHLEEDDVMAG</sequence>
<evidence type="ECO:0000256" key="4">
    <source>
        <dbReference type="ARBA" id="ARBA00023242"/>
    </source>
</evidence>
<comment type="similarity">
    <text evidence="5">Belongs to the U2 small nuclear ribonucleoprotein A family.</text>
</comment>
<evidence type="ECO:0000256" key="2">
    <source>
        <dbReference type="ARBA" id="ARBA00022614"/>
    </source>
</evidence>
<dbReference type="GO" id="GO:0030620">
    <property type="term" value="F:U2 snRNA binding"/>
    <property type="evidence" value="ECO:0007669"/>
    <property type="project" value="InterPro"/>
</dbReference>
<dbReference type="GO" id="GO:0000398">
    <property type="term" value="P:mRNA splicing, via spliceosome"/>
    <property type="evidence" value="ECO:0007669"/>
    <property type="project" value="InterPro"/>
</dbReference>
<dbReference type="Proteomes" id="UP000034841">
    <property type="component" value="Unassembled WGS sequence"/>
</dbReference>
<dbReference type="Gene3D" id="3.80.10.10">
    <property type="entry name" value="Ribonuclease Inhibitor"/>
    <property type="match status" value="1"/>
</dbReference>
<dbReference type="InterPro" id="IPR001611">
    <property type="entry name" value="Leu-rich_rpt"/>
</dbReference>
<feature type="compositionally biased region" description="Polar residues" evidence="7">
    <location>
        <begin position="176"/>
        <end position="194"/>
    </location>
</feature>
<dbReference type="InterPro" id="IPR032675">
    <property type="entry name" value="LRR_dom_sf"/>
</dbReference>
<gene>
    <name evidence="8" type="primary">lea-1</name>
    <name evidence="8" type="ORF">CFO_g43</name>
</gene>
<evidence type="ECO:0000313" key="9">
    <source>
        <dbReference type="Proteomes" id="UP000034841"/>
    </source>
</evidence>
<dbReference type="PROSITE" id="PS51450">
    <property type="entry name" value="LRR"/>
    <property type="match status" value="1"/>
</dbReference>
<proteinExistence type="inferred from homology"/>
<organism evidence="8 9">
    <name type="scientific">Ceratocystis fimbriata f. sp. platani</name>
    <dbReference type="NCBI Taxonomy" id="88771"/>
    <lineage>
        <taxon>Eukaryota</taxon>
        <taxon>Fungi</taxon>
        <taxon>Dikarya</taxon>
        <taxon>Ascomycota</taxon>
        <taxon>Pezizomycotina</taxon>
        <taxon>Sordariomycetes</taxon>
        <taxon>Hypocreomycetidae</taxon>
        <taxon>Microascales</taxon>
        <taxon>Ceratocystidaceae</taxon>
        <taxon>Ceratocystis</taxon>
    </lineage>
</organism>
<dbReference type="OrthoDB" id="433501at2759"/>
<comment type="subcellular location">
    <subcellularLocation>
        <location evidence="1">Nucleus</location>
    </subcellularLocation>
</comment>
<evidence type="ECO:0000256" key="7">
    <source>
        <dbReference type="SAM" id="MobiDB-lite"/>
    </source>
</evidence>
<evidence type="ECO:0000256" key="1">
    <source>
        <dbReference type="ARBA" id="ARBA00004123"/>
    </source>
</evidence>
<keyword evidence="3" id="KW-0677">Repeat</keyword>
<dbReference type="AlphaFoldDB" id="A0A0F8B9E3"/>
<accession>A0A0F8B9E3</accession>
<dbReference type="EMBL" id="LBBL01000001">
    <property type="protein sequence ID" value="KKF97640.1"/>
    <property type="molecule type" value="Genomic_DNA"/>
</dbReference>
<protein>
    <recommendedName>
        <fullName evidence="6">U2 small nuclear ribonucleoprotein A'</fullName>
    </recommendedName>
</protein>
<evidence type="ECO:0000256" key="5">
    <source>
        <dbReference type="ARBA" id="ARBA00024196"/>
    </source>
</evidence>
<reference evidence="8 9" key="1">
    <citation type="submission" date="2015-04" db="EMBL/GenBank/DDBJ databases">
        <title>Genome sequence of Ceratocystis platani, a major pathogen of plane trees.</title>
        <authorList>
            <person name="Belbahri L."/>
        </authorList>
    </citation>
    <scope>NUCLEOTIDE SEQUENCE [LARGE SCALE GENOMIC DNA]</scope>
    <source>
        <strain evidence="8 9">CFO</strain>
    </source>
</reference>
<evidence type="ECO:0000256" key="3">
    <source>
        <dbReference type="ARBA" id="ARBA00022737"/>
    </source>
</evidence>
<dbReference type="FunFam" id="3.80.10.10:FF:000026">
    <property type="entry name" value="U2 small nuclear ribonucleoprotein A"/>
    <property type="match status" value="1"/>
</dbReference>